<proteinExistence type="predicted"/>
<gene>
    <name evidence="2" type="ORF">NYPRO_LOCUS24581</name>
</gene>
<name>A0A811ZRN8_NYCPR</name>
<keyword evidence="1" id="KW-1133">Transmembrane helix</keyword>
<evidence type="ECO:0000313" key="2">
    <source>
        <dbReference type="EMBL" id="CAD7691787.1"/>
    </source>
</evidence>
<evidence type="ECO:0000313" key="3">
    <source>
        <dbReference type="Proteomes" id="UP000645828"/>
    </source>
</evidence>
<comment type="caution">
    <text evidence="2">The sequence shown here is derived from an EMBL/GenBank/DDBJ whole genome shotgun (WGS) entry which is preliminary data.</text>
</comment>
<keyword evidence="1" id="KW-0472">Membrane</keyword>
<keyword evidence="1" id="KW-0812">Transmembrane</keyword>
<dbReference type="AlphaFoldDB" id="A0A811ZRN8"/>
<accession>A0A811ZRN8</accession>
<dbReference type="Proteomes" id="UP000645828">
    <property type="component" value="Unassembled WGS sequence"/>
</dbReference>
<sequence length="259" mass="29262">MAMPSIITLFCILFIVVFPCLHDVFRFYLICRYSPRRMQEVKCLLQFGEDSGSNCKGPSFPMEDGRWLLAERKRGKQTCETSLKASALKCHTINSVDTPLAKTSHSAEHNINGMGEVNFREYGCPAFPVRPLVVLCSLLDLSCGRHQCKTGARWQDHGYNSSLPKRRPQPLSGFLHLPSPLQTAWLLNPILYGVFEWLAFSFWASTLSQPPFYLSYNCSPTPKMLSRVPSASFNPAHSVPGLFQKLPPTHLHFPQILVF</sequence>
<reference evidence="2" key="1">
    <citation type="submission" date="2020-12" db="EMBL/GenBank/DDBJ databases">
        <authorList>
            <consortium name="Molecular Ecology Group"/>
        </authorList>
    </citation>
    <scope>NUCLEOTIDE SEQUENCE</scope>
    <source>
        <strain evidence="2">TBG_1078</strain>
    </source>
</reference>
<evidence type="ECO:0000256" key="1">
    <source>
        <dbReference type="SAM" id="Phobius"/>
    </source>
</evidence>
<keyword evidence="3" id="KW-1185">Reference proteome</keyword>
<dbReference type="EMBL" id="CAJHUB010000775">
    <property type="protein sequence ID" value="CAD7691787.1"/>
    <property type="molecule type" value="Genomic_DNA"/>
</dbReference>
<organism evidence="2 3">
    <name type="scientific">Nyctereutes procyonoides</name>
    <name type="common">Raccoon dog</name>
    <name type="synonym">Canis procyonoides</name>
    <dbReference type="NCBI Taxonomy" id="34880"/>
    <lineage>
        <taxon>Eukaryota</taxon>
        <taxon>Metazoa</taxon>
        <taxon>Chordata</taxon>
        <taxon>Craniata</taxon>
        <taxon>Vertebrata</taxon>
        <taxon>Euteleostomi</taxon>
        <taxon>Mammalia</taxon>
        <taxon>Eutheria</taxon>
        <taxon>Laurasiatheria</taxon>
        <taxon>Carnivora</taxon>
        <taxon>Caniformia</taxon>
        <taxon>Canidae</taxon>
        <taxon>Nyctereutes</taxon>
    </lineage>
</organism>
<protein>
    <submittedName>
        <fullName evidence="2">(raccoon dog) hypothetical protein</fullName>
    </submittedName>
</protein>
<feature type="transmembrane region" description="Helical" evidence="1">
    <location>
        <begin position="6"/>
        <end position="29"/>
    </location>
</feature>